<sequence>MELTDDEKKNICFSAFPDSNVFEVGDQVYNIRVRASTAGLAVSGPTTSAGFLYGYVFFRQKKDPTIRRGYFQKSLVLLSQHPYVGLFSRMVAILGPSFFDTGQPMLEAACMNIAHWGPVIEGRVLDLPFLGQLLEVEISRPYKPQLLETTSFDMRLYHHFKDILQDLWLLWELMLLAEPLVVIAPDPGVCSEAVVSLVDLINPIPYCGDYRPYFTIQDTDFKSFQLRKPDGTLIPAHGNHVRTHKPKAGLGAKSNILFEFVQGVTSKRKAVIAKDRQLLKMLTEASMRGHPPDWVLNNMLRRHFVDLTEKFLVPLDRYFSTLIPASRYVYNGPPQLRPFQTEQFMKSLKDYQRQLPFKSTFKTRTTSADPMRDLYAQFLKCGNFATWLQHKTTEAQNEIMKTYIQKLCEDSRSSADLKSRIRDVLVKSY</sequence>
<reference evidence="3" key="2">
    <citation type="submission" date="2023-02" db="EMBL/GenBank/DDBJ databases">
        <authorList>
            <consortium name="DOE Joint Genome Institute"/>
            <person name="Mondo S.J."/>
            <person name="Chang Y."/>
            <person name="Wang Y."/>
            <person name="Ahrendt S."/>
            <person name="Andreopoulos W."/>
            <person name="Barry K."/>
            <person name="Beard J."/>
            <person name="Benny G.L."/>
            <person name="Blankenship S."/>
            <person name="Bonito G."/>
            <person name="Cuomo C."/>
            <person name="Desiro A."/>
            <person name="Gervers K.A."/>
            <person name="Hundley H."/>
            <person name="Kuo A."/>
            <person name="LaButti K."/>
            <person name="Lang B.F."/>
            <person name="Lipzen A."/>
            <person name="O'Donnell K."/>
            <person name="Pangilinan J."/>
            <person name="Reynolds N."/>
            <person name="Sandor L."/>
            <person name="Smith M.W."/>
            <person name="Tsang A."/>
            <person name="Grigoriev I.V."/>
            <person name="Stajich J.E."/>
            <person name="Spatafora J.W."/>
        </authorList>
    </citation>
    <scope>NUCLEOTIDE SEQUENCE</scope>
    <source>
        <strain evidence="3">RSA 2281</strain>
    </source>
</reference>
<dbReference type="GO" id="GO:0005085">
    <property type="term" value="F:guanyl-nucleotide exchange factor activity"/>
    <property type="evidence" value="ECO:0007669"/>
    <property type="project" value="InterPro"/>
</dbReference>
<evidence type="ECO:0000256" key="1">
    <source>
        <dbReference type="ARBA" id="ARBA00007159"/>
    </source>
</evidence>
<dbReference type="GO" id="GO:0055037">
    <property type="term" value="C:recycling endosome"/>
    <property type="evidence" value="ECO:0007669"/>
    <property type="project" value="TreeGrafter"/>
</dbReference>
<dbReference type="PANTHER" id="PTHR13677:SF0">
    <property type="entry name" value="LD41638P"/>
    <property type="match status" value="1"/>
</dbReference>
<name>A0AAD5JMD5_9FUNG</name>
<evidence type="ECO:0000313" key="3">
    <source>
        <dbReference type="EMBL" id="KAI9245550.1"/>
    </source>
</evidence>
<accession>A0AAD5JMD5</accession>
<comment type="caution">
    <text evidence="3">The sequence shown here is derived from an EMBL/GenBank/DDBJ whole genome shotgun (WGS) entry which is preliminary data.</text>
</comment>
<gene>
    <name evidence="3" type="ORF">BDA99DRAFT_447853</name>
</gene>
<comment type="similarity">
    <text evidence="1">Belongs to the DENND6 family.</text>
</comment>
<organism evidence="3 4">
    <name type="scientific">Phascolomyces articulosus</name>
    <dbReference type="NCBI Taxonomy" id="60185"/>
    <lineage>
        <taxon>Eukaryota</taxon>
        <taxon>Fungi</taxon>
        <taxon>Fungi incertae sedis</taxon>
        <taxon>Mucoromycota</taxon>
        <taxon>Mucoromycotina</taxon>
        <taxon>Mucoromycetes</taxon>
        <taxon>Mucorales</taxon>
        <taxon>Lichtheimiaceae</taxon>
        <taxon>Phascolomyces</taxon>
    </lineage>
</organism>
<dbReference type="AlphaFoldDB" id="A0AAD5JMD5"/>
<feature type="domain" description="UDENN" evidence="2">
    <location>
        <begin position="1"/>
        <end position="398"/>
    </location>
</feature>
<reference evidence="3" key="1">
    <citation type="journal article" date="2022" name="IScience">
        <title>Evolution of zygomycete secretomes and the origins of terrestrial fungal ecologies.</title>
        <authorList>
            <person name="Chang Y."/>
            <person name="Wang Y."/>
            <person name="Mondo S."/>
            <person name="Ahrendt S."/>
            <person name="Andreopoulos W."/>
            <person name="Barry K."/>
            <person name="Beard J."/>
            <person name="Benny G.L."/>
            <person name="Blankenship S."/>
            <person name="Bonito G."/>
            <person name="Cuomo C."/>
            <person name="Desiro A."/>
            <person name="Gervers K.A."/>
            <person name="Hundley H."/>
            <person name="Kuo A."/>
            <person name="LaButti K."/>
            <person name="Lang B.F."/>
            <person name="Lipzen A."/>
            <person name="O'Donnell K."/>
            <person name="Pangilinan J."/>
            <person name="Reynolds N."/>
            <person name="Sandor L."/>
            <person name="Smith M.E."/>
            <person name="Tsang A."/>
            <person name="Grigoriev I.V."/>
            <person name="Stajich J.E."/>
            <person name="Spatafora J.W."/>
        </authorList>
    </citation>
    <scope>NUCLEOTIDE SEQUENCE</scope>
    <source>
        <strain evidence="3">RSA 2281</strain>
    </source>
</reference>
<dbReference type="PROSITE" id="PS50211">
    <property type="entry name" value="DENN"/>
    <property type="match status" value="1"/>
</dbReference>
<dbReference type="InterPro" id="IPR037516">
    <property type="entry name" value="Tripartite_DENN"/>
</dbReference>
<dbReference type="EMBL" id="JAIXMP010000051">
    <property type="protein sequence ID" value="KAI9245550.1"/>
    <property type="molecule type" value="Genomic_DNA"/>
</dbReference>
<evidence type="ECO:0000259" key="2">
    <source>
        <dbReference type="PROSITE" id="PS50211"/>
    </source>
</evidence>
<dbReference type="InterPro" id="IPR024224">
    <property type="entry name" value="DENND6"/>
</dbReference>
<proteinExistence type="inferred from homology"/>
<protein>
    <recommendedName>
        <fullName evidence="2">UDENN domain-containing protein</fullName>
    </recommendedName>
</protein>
<keyword evidence="4" id="KW-1185">Reference proteome</keyword>
<evidence type="ECO:0000313" key="4">
    <source>
        <dbReference type="Proteomes" id="UP001209540"/>
    </source>
</evidence>
<dbReference type="Proteomes" id="UP001209540">
    <property type="component" value="Unassembled WGS sequence"/>
</dbReference>
<dbReference type="PANTHER" id="PTHR13677">
    <property type="entry name" value="LD41638P"/>
    <property type="match status" value="1"/>
</dbReference>